<comment type="caution">
    <text evidence="10">The sequence shown here is derived from an EMBL/GenBank/DDBJ whole genome shotgun (WGS) entry which is preliminary data.</text>
</comment>
<name>A0A177BC35_9BILA</name>
<proteinExistence type="inferred from homology"/>
<comment type="similarity">
    <text evidence="2 8">Belongs to the eIF-5A family.</text>
</comment>
<keyword evidence="7 8" id="KW-0385">Hypusine</keyword>
<evidence type="ECO:0000256" key="8">
    <source>
        <dbReference type="RuleBase" id="RU362005"/>
    </source>
</evidence>
<dbReference type="OrthoDB" id="9975114at2759"/>
<keyword evidence="4" id="KW-0251">Elongation factor</keyword>
<evidence type="ECO:0000256" key="5">
    <source>
        <dbReference type="ARBA" id="ARBA00022884"/>
    </source>
</evidence>
<feature type="domain" description="Translation initiation factor 5A-like N-terminal" evidence="9">
    <location>
        <begin position="8"/>
        <end position="65"/>
    </location>
</feature>
<comment type="subcellular location">
    <subcellularLocation>
        <location evidence="1">Cytoplasm</location>
    </subcellularLocation>
</comment>
<dbReference type="PANTHER" id="PTHR11673">
    <property type="entry name" value="TRANSLATION INITIATION FACTOR 5A FAMILY MEMBER"/>
    <property type="match status" value="1"/>
</dbReference>
<comment type="PTM">
    <text evidence="8">eIF-5A seems to be the only eukaryotic protein to have a hypusine residue which is a post-translational modification of a lysine by the addition of a butylamino group.</text>
</comment>
<evidence type="ECO:0000256" key="6">
    <source>
        <dbReference type="ARBA" id="ARBA00022917"/>
    </source>
</evidence>
<sequence>MADEIGQFQASSLRKNGFMMMKSRPCKIVEMSTSKTGKHGHAKISFVGIDIMTGKKYEAMHPSTHNVHVPVVHTKELQVIDVDDGHMQCMQDDNSMMDVDIMCDDLTDCKHPEYIGQTCAEKVTNLCKHCDESNETIFAHCIFSIGEIRVKELRVKQD</sequence>
<dbReference type="SUPFAM" id="SSF50104">
    <property type="entry name" value="Translation proteins SH3-like domain"/>
    <property type="match status" value="1"/>
</dbReference>
<organism evidence="10 11">
    <name type="scientific">Intoshia linei</name>
    <dbReference type="NCBI Taxonomy" id="1819745"/>
    <lineage>
        <taxon>Eukaryota</taxon>
        <taxon>Metazoa</taxon>
        <taxon>Spiralia</taxon>
        <taxon>Lophotrochozoa</taxon>
        <taxon>Mesozoa</taxon>
        <taxon>Orthonectida</taxon>
        <taxon>Rhopaluridae</taxon>
        <taxon>Intoshia</taxon>
    </lineage>
</organism>
<dbReference type="GO" id="GO:0003746">
    <property type="term" value="F:translation elongation factor activity"/>
    <property type="evidence" value="ECO:0007669"/>
    <property type="project" value="UniProtKB-UniRule"/>
</dbReference>
<evidence type="ECO:0000313" key="11">
    <source>
        <dbReference type="Proteomes" id="UP000078046"/>
    </source>
</evidence>
<dbReference type="InterPro" id="IPR001884">
    <property type="entry name" value="IF5A-like"/>
</dbReference>
<protein>
    <recommendedName>
        <fullName evidence="8">Eukaryotic translation initiation factor 5A</fullName>
        <shortName evidence="8">eIF-5A</shortName>
    </recommendedName>
</protein>
<keyword evidence="3" id="KW-0963">Cytoplasm</keyword>
<evidence type="ECO:0000259" key="9">
    <source>
        <dbReference type="Pfam" id="PF21485"/>
    </source>
</evidence>
<dbReference type="InterPro" id="IPR048670">
    <property type="entry name" value="IF5A-like_N"/>
</dbReference>
<dbReference type="Gene3D" id="2.30.30.30">
    <property type="match status" value="1"/>
</dbReference>
<evidence type="ECO:0000256" key="4">
    <source>
        <dbReference type="ARBA" id="ARBA00022768"/>
    </source>
</evidence>
<dbReference type="EMBL" id="LWCA01000070">
    <property type="protein sequence ID" value="OAF71213.1"/>
    <property type="molecule type" value="Genomic_DNA"/>
</dbReference>
<accession>A0A177BC35</accession>
<evidence type="ECO:0000256" key="2">
    <source>
        <dbReference type="ARBA" id="ARBA00006016"/>
    </source>
</evidence>
<dbReference type="InterPro" id="IPR008991">
    <property type="entry name" value="Translation_prot_SH3-like_sf"/>
</dbReference>
<evidence type="ECO:0000256" key="3">
    <source>
        <dbReference type="ARBA" id="ARBA00022490"/>
    </source>
</evidence>
<keyword evidence="5" id="KW-0694">RNA-binding</keyword>
<dbReference type="NCBIfam" id="TIGR00037">
    <property type="entry name" value="eIF_5A"/>
    <property type="match status" value="1"/>
</dbReference>
<keyword evidence="6 8" id="KW-0648">Protein biosynthesis</keyword>
<dbReference type="FunFam" id="2.30.30.30:FF:000007">
    <property type="entry name" value="Eukaryotic translation initiation factor 5A"/>
    <property type="match status" value="1"/>
</dbReference>
<dbReference type="InterPro" id="IPR019769">
    <property type="entry name" value="Trans_elong_IF5A_hypusine_site"/>
</dbReference>
<dbReference type="Pfam" id="PF21485">
    <property type="entry name" value="IF5A-like_N"/>
    <property type="match status" value="1"/>
</dbReference>
<dbReference type="GO" id="GO:0045901">
    <property type="term" value="P:positive regulation of translational elongation"/>
    <property type="evidence" value="ECO:0007669"/>
    <property type="project" value="UniProtKB-UniRule"/>
</dbReference>
<keyword evidence="11" id="KW-1185">Reference proteome</keyword>
<dbReference type="GO" id="GO:0003723">
    <property type="term" value="F:RNA binding"/>
    <property type="evidence" value="ECO:0007669"/>
    <property type="project" value="UniProtKB-KW"/>
</dbReference>
<dbReference type="AlphaFoldDB" id="A0A177BC35"/>
<dbReference type="PROSITE" id="PS00302">
    <property type="entry name" value="IF5A_HYPUSINE"/>
    <property type="match status" value="1"/>
</dbReference>
<dbReference type="GO" id="GO:0005737">
    <property type="term" value="C:cytoplasm"/>
    <property type="evidence" value="ECO:0007669"/>
    <property type="project" value="UniProtKB-SubCell"/>
</dbReference>
<dbReference type="GO" id="GO:0045905">
    <property type="term" value="P:positive regulation of translational termination"/>
    <property type="evidence" value="ECO:0007669"/>
    <property type="project" value="UniProtKB-UniRule"/>
</dbReference>
<comment type="function">
    <text evidence="8">Translation factor that promotes translation elongation and termination, particularly upon ribosome stalling at specific amino acid sequence contexts. Binds between the exit (E) and peptidyl (P) site of the ribosome and promotes rescue of stalled ribosome: specifically required for efficient translation of polyproline-containing peptides as well as other motifs that stall the ribosome. Acts as ribosome quality control (RQC) cofactor by joining the RQC complex to facilitate peptidyl transfer during CAT tailing step.</text>
</comment>
<reference evidence="10 11" key="1">
    <citation type="submission" date="2016-04" db="EMBL/GenBank/DDBJ databases">
        <title>The genome of Intoshia linei affirms orthonectids as highly simplified spiralians.</title>
        <authorList>
            <person name="Mikhailov K.V."/>
            <person name="Slusarev G.S."/>
            <person name="Nikitin M.A."/>
            <person name="Logacheva M.D."/>
            <person name="Penin A."/>
            <person name="Aleoshin V."/>
            <person name="Panchin Y.V."/>
        </authorList>
    </citation>
    <scope>NUCLEOTIDE SEQUENCE [LARGE SCALE GENOMIC DNA]</scope>
    <source>
        <strain evidence="10">Intl2013</strain>
        <tissue evidence="10">Whole animal</tissue>
    </source>
</reference>
<evidence type="ECO:0000256" key="1">
    <source>
        <dbReference type="ARBA" id="ARBA00004496"/>
    </source>
</evidence>
<dbReference type="Proteomes" id="UP000078046">
    <property type="component" value="Unassembled WGS sequence"/>
</dbReference>
<dbReference type="InterPro" id="IPR014722">
    <property type="entry name" value="Rib_uL2_dom2"/>
</dbReference>
<evidence type="ECO:0000256" key="7">
    <source>
        <dbReference type="ARBA" id="ARBA00023071"/>
    </source>
</evidence>
<gene>
    <name evidence="10" type="ORF">A3Q56_00998</name>
</gene>
<evidence type="ECO:0000313" key="10">
    <source>
        <dbReference type="EMBL" id="OAF71213.1"/>
    </source>
</evidence>
<dbReference type="GO" id="GO:0043022">
    <property type="term" value="F:ribosome binding"/>
    <property type="evidence" value="ECO:0007669"/>
    <property type="project" value="UniProtKB-UniRule"/>
</dbReference>